<evidence type="ECO:0000256" key="2">
    <source>
        <dbReference type="ARBA" id="ARBA00023186"/>
    </source>
</evidence>
<dbReference type="InterPro" id="IPR040682">
    <property type="entry name" value="HscB_4_cys"/>
</dbReference>
<dbReference type="Pfam" id="PF07743">
    <property type="entry name" value="HSCB_C"/>
    <property type="match status" value="2"/>
</dbReference>
<evidence type="ECO:0000259" key="6">
    <source>
        <dbReference type="Pfam" id="PF18256"/>
    </source>
</evidence>
<reference evidence="8" key="2">
    <citation type="submission" date="2025-08" db="UniProtKB">
        <authorList>
            <consortium name="RefSeq"/>
        </authorList>
    </citation>
    <scope>IDENTIFICATION</scope>
    <source>
        <tissue evidence="8">Tongue muscle</tissue>
    </source>
</reference>
<feature type="domain" description="Co-chaperone HscB C-terminal oligomerisation" evidence="5">
    <location>
        <begin position="239"/>
        <end position="278"/>
    </location>
</feature>
<dbReference type="GeneID" id="110126780"/>
<gene>
    <name evidence="8" type="primary">HSCB</name>
</gene>
<feature type="domain" description="HscB tetracysteine metal binding motif" evidence="6">
    <location>
        <begin position="39"/>
        <end position="65"/>
    </location>
</feature>
<evidence type="ECO:0000256" key="1">
    <source>
        <dbReference type="ARBA" id="ARBA00010476"/>
    </source>
</evidence>
<dbReference type="SUPFAM" id="SSF47144">
    <property type="entry name" value="HSC20 (HSCB), C-terminal oligomerisation domain"/>
    <property type="match status" value="2"/>
</dbReference>
<dbReference type="PANTHER" id="PTHR14021">
    <property type="entry name" value="IRON-SULFUR CLUSTER CO-CHAPERONE PROTEIN HSCB"/>
    <property type="match status" value="1"/>
</dbReference>
<feature type="domain" description="Co-chaperone HscB C-terminal oligomerisation" evidence="5">
    <location>
        <begin position="157"/>
        <end position="192"/>
    </location>
</feature>
<feature type="chain" id="PRO_5046298495" evidence="4">
    <location>
        <begin position="23"/>
        <end position="284"/>
    </location>
</feature>
<dbReference type="InterPro" id="IPR036869">
    <property type="entry name" value="J_dom_sf"/>
</dbReference>
<dbReference type="InterPro" id="IPR036386">
    <property type="entry name" value="HscB_C_sf"/>
</dbReference>
<dbReference type="PANTHER" id="PTHR14021:SF15">
    <property type="entry name" value="IRON-SULFUR CLUSTER CO-CHAPERONE PROTEIN HSCB"/>
    <property type="match status" value="1"/>
</dbReference>
<comment type="similarity">
    <text evidence="1">Belongs to the HscB family.</text>
</comment>
<dbReference type="InterPro" id="IPR009073">
    <property type="entry name" value="HscB_oligo_C"/>
</dbReference>
<name>A0ABM4IUW8_ODOVR</name>
<dbReference type="NCBIfam" id="TIGR00714">
    <property type="entry name" value="hscB"/>
    <property type="match status" value="1"/>
</dbReference>
<feature type="signal peptide" evidence="4">
    <location>
        <begin position="1"/>
        <end position="22"/>
    </location>
</feature>
<proteinExistence type="inferred from homology"/>
<keyword evidence="7" id="KW-1185">Reference proteome</keyword>
<sequence length="284" mass="32060">MWGGRTGALLRASGWWPTGVLGRRLLNCNAASLAGSSSPRCWSCGGLGGPSRGDRFFCPHCRALQPPDPTRDYFSLMDCNRSFRVDTVKLQHRYQQLQRLVHPDFFSQRSQNEKDFSEKHSTIVNEAYKTLLAPLSRGLYLLKLHGVEIPEGTDYEMDSQFLTEIMEINEKLAEAQGETAMKEIESIVRAHQAPPSMGFSRQEYRSGLPFPPPGDLPNPGIEARSPTLQADTSPSEPPAKQKELTDDVSRAFERDNFEKAKELLTKMRYFSNVEEKIKLKKIPL</sequence>
<organism evidence="7 8">
    <name type="scientific">Odocoileus virginianus</name>
    <name type="common">White-tailed deer</name>
    <dbReference type="NCBI Taxonomy" id="9874"/>
    <lineage>
        <taxon>Eukaryota</taxon>
        <taxon>Metazoa</taxon>
        <taxon>Chordata</taxon>
        <taxon>Craniata</taxon>
        <taxon>Vertebrata</taxon>
        <taxon>Euteleostomi</taxon>
        <taxon>Mammalia</taxon>
        <taxon>Eutheria</taxon>
        <taxon>Laurasiatheria</taxon>
        <taxon>Artiodactyla</taxon>
        <taxon>Ruminantia</taxon>
        <taxon>Pecora</taxon>
        <taxon>Cervidae</taxon>
        <taxon>Odocoileinae</taxon>
        <taxon>Odocoileus</taxon>
    </lineage>
</organism>
<evidence type="ECO:0000259" key="5">
    <source>
        <dbReference type="Pfam" id="PF07743"/>
    </source>
</evidence>
<accession>A0ABM4IUW8</accession>
<feature type="compositionally biased region" description="Basic and acidic residues" evidence="3">
    <location>
        <begin position="239"/>
        <end position="248"/>
    </location>
</feature>
<evidence type="ECO:0000256" key="4">
    <source>
        <dbReference type="SAM" id="SignalP"/>
    </source>
</evidence>
<dbReference type="RefSeq" id="XP_070331610.1">
    <property type="nucleotide sequence ID" value="XM_070475509.1"/>
</dbReference>
<dbReference type="Proteomes" id="UP001652640">
    <property type="component" value="Chromosome 12"/>
</dbReference>
<protein>
    <submittedName>
        <fullName evidence="8">Iron-sulfur cluster co-chaperone protein HscB isoform X1</fullName>
    </submittedName>
</protein>
<evidence type="ECO:0000313" key="7">
    <source>
        <dbReference type="Proteomes" id="UP001652640"/>
    </source>
</evidence>
<dbReference type="Gene3D" id="1.20.1280.20">
    <property type="entry name" value="HscB, C-terminal domain"/>
    <property type="match status" value="2"/>
</dbReference>
<evidence type="ECO:0000313" key="8">
    <source>
        <dbReference type="RefSeq" id="XP_070331610.1"/>
    </source>
</evidence>
<evidence type="ECO:0000256" key="3">
    <source>
        <dbReference type="SAM" id="MobiDB-lite"/>
    </source>
</evidence>
<dbReference type="Gene3D" id="1.10.287.110">
    <property type="entry name" value="DnaJ domain"/>
    <property type="match status" value="1"/>
</dbReference>
<keyword evidence="4" id="KW-0732">Signal</keyword>
<dbReference type="InterPro" id="IPR004640">
    <property type="entry name" value="HscB"/>
</dbReference>
<keyword evidence="2" id="KW-0143">Chaperone</keyword>
<reference evidence="7" key="1">
    <citation type="journal article" date="2022" name="J. Hered.">
        <title>A De Novo Chromosome-Level Genome Assembly of the White-Tailed Deer, Odocoileus Virginianus.</title>
        <authorList>
            <person name="London E.W."/>
            <person name="Roca A.L."/>
            <person name="Novakofski J.E."/>
            <person name="Mateus-Pinilla N.E."/>
        </authorList>
    </citation>
    <scope>NUCLEOTIDE SEQUENCE [LARGE SCALE GENOMIC DNA]</scope>
</reference>
<dbReference type="SUPFAM" id="SSF46565">
    <property type="entry name" value="Chaperone J-domain"/>
    <property type="match status" value="1"/>
</dbReference>
<feature type="region of interest" description="Disordered" evidence="3">
    <location>
        <begin position="193"/>
        <end position="248"/>
    </location>
</feature>
<dbReference type="Pfam" id="PF18256">
    <property type="entry name" value="HscB_4_cys"/>
    <property type="match status" value="1"/>
</dbReference>